<dbReference type="InterPro" id="IPR027266">
    <property type="entry name" value="TrmE/GcvT-like"/>
</dbReference>
<dbReference type="HAMAP" id="MF_00379">
    <property type="entry name" value="GTPase_MnmE"/>
    <property type="match status" value="1"/>
</dbReference>
<dbReference type="Gene3D" id="3.30.1360.120">
    <property type="entry name" value="Probable tRNA modification gtpase trme, domain 1"/>
    <property type="match status" value="1"/>
</dbReference>
<evidence type="ECO:0000313" key="9">
    <source>
        <dbReference type="EMBL" id="OXE50167.1"/>
    </source>
</evidence>
<dbReference type="EC" id="3.6.-.-" evidence="6"/>
<dbReference type="NCBIfam" id="TIGR00450">
    <property type="entry name" value="mnmE_trmE_thdF"/>
    <property type="match status" value="1"/>
</dbReference>
<feature type="binding site" evidence="6">
    <location>
        <position position="234"/>
    </location>
    <ligand>
        <name>K(+)</name>
        <dbReference type="ChEBI" id="CHEBI:29103"/>
    </ligand>
</feature>
<dbReference type="NCBIfam" id="TIGR00231">
    <property type="entry name" value="small_GTP"/>
    <property type="match status" value="1"/>
</dbReference>
<feature type="binding site" evidence="6">
    <location>
        <begin position="234"/>
        <end position="239"/>
    </location>
    <ligand>
        <name>GTP</name>
        <dbReference type="ChEBI" id="CHEBI:37565"/>
    </ligand>
</feature>
<feature type="binding site" evidence="6">
    <location>
        <begin position="278"/>
        <end position="281"/>
    </location>
    <ligand>
        <name>GTP</name>
        <dbReference type="ChEBI" id="CHEBI:37565"/>
    </ligand>
</feature>
<dbReference type="PRINTS" id="PR00449">
    <property type="entry name" value="RASTRNSFRMNG"/>
</dbReference>
<feature type="binding site" evidence="6">
    <location>
        <begin position="253"/>
        <end position="259"/>
    </location>
    <ligand>
        <name>GTP</name>
        <dbReference type="ChEBI" id="CHEBI:37565"/>
    </ligand>
</feature>
<evidence type="ECO:0000256" key="7">
    <source>
        <dbReference type="RuleBase" id="RU003313"/>
    </source>
</evidence>
<evidence type="ECO:0000256" key="3">
    <source>
        <dbReference type="ARBA" id="ARBA00022741"/>
    </source>
</evidence>
<feature type="binding site" evidence="6">
    <location>
        <position position="128"/>
    </location>
    <ligand>
        <name>(6S)-5-formyl-5,6,7,8-tetrahydrofolate</name>
        <dbReference type="ChEBI" id="CHEBI:57457"/>
    </ligand>
</feature>
<dbReference type="InterPro" id="IPR027368">
    <property type="entry name" value="MnmE_dom2"/>
</dbReference>
<dbReference type="PANTHER" id="PTHR42714:SF2">
    <property type="entry name" value="TRNA MODIFICATION GTPASE GTPBP3, MITOCHONDRIAL"/>
    <property type="match status" value="1"/>
</dbReference>
<dbReference type="GeneID" id="78362427"/>
<organism evidence="9 10">
    <name type="scientific">Turicimonas muris</name>
    <dbReference type="NCBI Taxonomy" id="1796652"/>
    <lineage>
        <taxon>Bacteria</taxon>
        <taxon>Pseudomonadati</taxon>
        <taxon>Pseudomonadota</taxon>
        <taxon>Betaproteobacteria</taxon>
        <taxon>Burkholderiales</taxon>
        <taxon>Sutterellaceae</taxon>
        <taxon>Turicimonas</taxon>
    </lineage>
</organism>
<feature type="binding site" evidence="6">
    <location>
        <position position="255"/>
    </location>
    <ligand>
        <name>K(+)</name>
        <dbReference type="ChEBI" id="CHEBI:29103"/>
    </ligand>
</feature>
<keyword evidence="6" id="KW-0963">Cytoplasm</keyword>
<comment type="caution">
    <text evidence="9">The sequence shown here is derived from an EMBL/GenBank/DDBJ whole genome shotgun (WGS) entry which is preliminary data.</text>
</comment>
<dbReference type="InterPro" id="IPR027417">
    <property type="entry name" value="P-loop_NTPase"/>
</dbReference>
<evidence type="ECO:0000256" key="1">
    <source>
        <dbReference type="ARBA" id="ARBA00011043"/>
    </source>
</evidence>
<dbReference type="InterPro" id="IPR025867">
    <property type="entry name" value="MnmE_helical"/>
</dbReference>
<proteinExistence type="inferred from homology"/>
<keyword evidence="6" id="KW-0378">Hydrolase</keyword>
<dbReference type="CDD" id="cd14858">
    <property type="entry name" value="TrmE_N"/>
    <property type="match status" value="1"/>
</dbReference>
<feature type="binding site" evidence="6">
    <location>
        <position position="25"/>
    </location>
    <ligand>
        <name>(6S)-5-formyl-5,6,7,8-tetrahydrofolate</name>
        <dbReference type="ChEBI" id="CHEBI:57457"/>
    </ligand>
</feature>
<keyword evidence="10" id="KW-1185">Reference proteome</keyword>
<dbReference type="Pfam" id="PF10396">
    <property type="entry name" value="TrmE_N"/>
    <property type="match status" value="1"/>
</dbReference>
<dbReference type="GO" id="GO:0005525">
    <property type="term" value="F:GTP binding"/>
    <property type="evidence" value="ECO:0007669"/>
    <property type="project" value="UniProtKB-UniRule"/>
</dbReference>
<accession>A0A227KPH8</accession>
<evidence type="ECO:0000313" key="10">
    <source>
        <dbReference type="Proteomes" id="UP000214610"/>
    </source>
</evidence>
<evidence type="ECO:0000256" key="5">
    <source>
        <dbReference type="ARBA" id="ARBA00023134"/>
    </source>
</evidence>
<keyword evidence="4 6" id="KW-0630">Potassium</keyword>
<feature type="binding site" evidence="6">
    <location>
        <position position="259"/>
    </location>
    <ligand>
        <name>Mg(2+)</name>
        <dbReference type="ChEBI" id="CHEBI:18420"/>
    </ligand>
</feature>
<dbReference type="GO" id="GO:0005829">
    <property type="term" value="C:cytosol"/>
    <property type="evidence" value="ECO:0007669"/>
    <property type="project" value="TreeGrafter"/>
</dbReference>
<dbReference type="EMBL" id="NHMP01000002">
    <property type="protein sequence ID" value="OXE50167.1"/>
    <property type="molecule type" value="Genomic_DNA"/>
</dbReference>
<feature type="domain" description="TrmE-type G" evidence="8">
    <location>
        <begin position="224"/>
        <end position="382"/>
    </location>
</feature>
<keyword evidence="5 6" id="KW-0342">GTP-binding</keyword>
<dbReference type="InterPro" id="IPR005225">
    <property type="entry name" value="Small_GTP-bd"/>
</dbReference>
<evidence type="ECO:0000259" key="8">
    <source>
        <dbReference type="PROSITE" id="PS51709"/>
    </source>
</evidence>
<keyword evidence="2 6" id="KW-0819">tRNA processing</keyword>
<dbReference type="GO" id="GO:0030488">
    <property type="term" value="P:tRNA methylation"/>
    <property type="evidence" value="ECO:0007669"/>
    <property type="project" value="TreeGrafter"/>
</dbReference>
<name>A0A227KPH8_9BURK</name>
<dbReference type="Gene3D" id="3.40.50.300">
    <property type="entry name" value="P-loop containing nucleotide triphosphate hydrolases"/>
    <property type="match status" value="1"/>
</dbReference>
<dbReference type="Pfam" id="PF12631">
    <property type="entry name" value="MnmE_helical"/>
    <property type="match status" value="1"/>
</dbReference>
<dbReference type="InterPro" id="IPR006073">
    <property type="entry name" value="GTP-bd"/>
</dbReference>
<dbReference type="InterPro" id="IPR031168">
    <property type="entry name" value="G_TrmE"/>
</dbReference>
<comment type="subcellular location">
    <subcellularLocation>
        <location evidence="6">Cytoplasm</location>
    </subcellularLocation>
</comment>
<comment type="cofactor">
    <cofactor evidence="6">
        <name>K(+)</name>
        <dbReference type="ChEBI" id="CHEBI:29103"/>
    </cofactor>
    <text evidence="6">Binds 1 potassium ion per subunit.</text>
</comment>
<reference evidence="10" key="1">
    <citation type="submission" date="2017-05" db="EMBL/GenBank/DDBJ databases">
        <title>Improved OligoMM genomes.</title>
        <authorList>
            <person name="Garzetti D."/>
        </authorList>
    </citation>
    <scope>NUCLEOTIDE SEQUENCE [LARGE SCALE GENOMIC DNA]</scope>
    <source>
        <strain evidence="10">YL45</strain>
    </source>
</reference>
<evidence type="ECO:0000256" key="6">
    <source>
        <dbReference type="HAMAP-Rule" id="MF_00379"/>
    </source>
</evidence>
<sequence length="459" mass="50701">MNDNFNDPIVALATGTGNSGIGIIRLSGKDEIIQEIAKLVLPKFKPENRKAQLLSFVDQNQEQVDKVITLYFKAPNSYTGETVLEVQSHGGQVLLTWILEIVLEVGKKYSLRLADPGEFTERAFLNGKMDLVQAEAVADLIDASSRNAVRAASLSLNGEFSKYVHEVSELLVRLRIEVEAILDFPEEEIDFITEYNCKERLEEIIRDIKQTLEIAQQGETLRDGFKVALVGQTNAGKSSILNRLAGDEIAIVSDVAGTTRDKIQTLIHLNGIPFHITDTAGIRETSDKVEKIGIERAKNEISKSDIVVRVLDGGDPEKSKNDEKILSLVKQLTHEDIPILTVLNKSDLLSEDSVSRETEIKTSALTGEGINDLRNALLKAAGWKPKESVFIARKRHLDSLNAALAHLELAQELISYNDMKLELFAEELRLANDDLGSIVGKTTSDDLLGLIFKGFCIGK</sequence>
<dbReference type="InterPro" id="IPR018948">
    <property type="entry name" value="GTP-bd_TrmE_N"/>
</dbReference>
<protein>
    <recommendedName>
        <fullName evidence="6">tRNA modification GTPase MnmE</fullName>
        <ecNumber evidence="6">3.6.-.-</ecNumber>
    </recommendedName>
</protein>
<feature type="binding site" evidence="6">
    <location>
        <position position="85"/>
    </location>
    <ligand>
        <name>(6S)-5-formyl-5,6,7,8-tetrahydrofolate</name>
        <dbReference type="ChEBI" id="CHEBI:57457"/>
    </ligand>
</feature>
<feature type="binding site" evidence="6">
    <location>
        <position position="253"/>
    </location>
    <ligand>
        <name>K(+)</name>
        <dbReference type="ChEBI" id="CHEBI:29103"/>
    </ligand>
</feature>
<dbReference type="InterPro" id="IPR004520">
    <property type="entry name" value="GTPase_MnmE"/>
</dbReference>
<comment type="function">
    <text evidence="6">Exhibits a very high intrinsic GTPase hydrolysis rate. Involved in the addition of a carboxymethylaminomethyl (cmnm) group at the wobble position (U34) of certain tRNAs, forming tRNA-cmnm(5)s(2)U34.</text>
</comment>
<dbReference type="Proteomes" id="UP000214610">
    <property type="component" value="Unassembled WGS sequence"/>
</dbReference>
<keyword evidence="6" id="KW-0460">Magnesium</keyword>
<keyword evidence="6" id="KW-0479">Metal-binding</keyword>
<dbReference type="GO" id="GO:0046872">
    <property type="term" value="F:metal ion binding"/>
    <property type="evidence" value="ECO:0007669"/>
    <property type="project" value="UniProtKB-KW"/>
</dbReference>
<dbReference type="PROSITE" id="PS51709">
    <property type="entry name" value="G_TRME"/>
    <property type="match status" value="1"/>
</dbReference>
<dbReference type="GO" id="GO:0002098">
    <property type="term" value="P:tRNA wobble uridine modification"/>
    <property type="evidence" value="ECO:0007669"/>
    <property type="project" value="TreeGrafter"/>
</dbReference>
<comment type="caution">
    <text evidence="6">Lacks conserved residue(s) required for the propagation of feature annotation.</text>
</comment>
<gene>
    <name evidence="6" type="primary">mnmE</name>
    <name evidence="6" type="synonym">trmE</name>
    <name evidence="9" type="ORF">ADH67_03960</name>
</gene>
<dbReference type="SUPFAM" id="SSF52540">
    <property type="entry name" value="P-loop containing nucleoside triphosphate hydrolases"/>
    <property type="match status" value="1"/>
</dbReference>
<dbReference type="GO" id="GO:0003924">
    <property type="term" value="F:GTPase activity"/>
    <property type="evidence" value="ECO:0007669"/>
    <property type="project" value="UniProtKB-UniRule"/>
</dbReference>
<dbReference type="RefSeq" id="WP_066594683.1">
    <property type="nucleotide sequence ID" value="NZ_CAJTBZ010000016.1"/>
</dbReference>
<dbReference type="NCBIfam" id="NF003661">
    <property type="entry name" value="PRK05291.1-3"/>
    <property type="match status" value="1"/>
</dbReference>
<dbReference type="PANTHER" id="PTHR42714">
    <property type="entry name" value="TRNA MODIFICATION GTPASE GTPBP3"/>
    <property type="match status" value="1"/>
</dbReference>
<keyword evidence="3 6" id="KW-0547">Nucleotide-binding</keyword>
<feature type="binding site" evidence="6">
    <location>
        <position position="258"/>
    </location>
    <ligand>
        <name>K(+)</name>
        <dbReference type="ChEBI" id="CHEBI:29103"/>
    </ligand>
</feature>
<dbReference type="Pfam" id="PF01926">
    <property type="entry name" value="MMR_HSR1"/>
    <property type="match status" value="1"/>
</dbReference>
<evidence type="ECO:0000256" key="2">
    <source>
        <dbReference type="ARBA" id="ARBA00022694"/>
    </source>
</evidence>
<feature type="binding site" evidence="6">
    <location>
        <position position="459"/>
    </location>
    <ligand>
        <name>(6S)-5-formyl-5,6,7,8-tetrahydrofolate</name>
        <dbReference type="ChEBI" id="CHEBI:57457"/>
    </ligand>
</feature>
<feature type="binding site" evidence="6">
    <location>
        <position position="238"/>
    </location>
    <ligand>
        <name>Mg(2+)</name>
        <dbReference type="ChEBI" id="CHEBI:18420"/>
    </ligand>
</feature>
<comment type="similarity">
    <text evidence="1 6 7">Belongs to the TRAFAC class TrmE-Era-EngA-EngB-Septin-like GTPase superfamily. TrmE GTPase family.</text>
</comment>
<dbReference type="AlphaFoldDB" id="A0A227KPH8"/>
<evidence type="ECO:0000256" key="4">
    <source>
        <dbReference type="ARBA" id="ARBA00022958"/>
    </source>
</evidence>
<comment type="subunit">
    <text evidence="6">Homodimer. Heterotetramer of two MnmE and two MnmG subunits.</text>
</comment>
<dbReference type="CDD" id="cd04164">
    <property type="entry name" value="trmE"/>
    <property type="match status" value="1"/>
</dbReference>
<dbReference type="Gene3D" id="1.20.120.430">
    <property type="entry name" value="tRNA modification GTPase MnmE domain 2"/>
    <property type="match status" value="1"/>
</dbReference>